<dbReference type="EMBL" id="CM017647">
    <property type="protein sequence ID" value="TYJ04735.1"/>
    <property type="molecule type" value="Genomic_DNA"/>
</dbReference>
<accession>A0A5D2WSJ6</accession>
<proteinExistence type="predicted"/>
<evidence type="ECO:0000313" key="2">
    <source>
        <dbReference type="Proteomes" id="UP000323597"/>
    </source>
</evidence>
<dbReference type="AlphaFoldDB" id="A0A5D2WSJ6"/>
<organism evidence="1 2">
    <name type="scientific">Gossypium mustelinum</name>
    <name type="common">Cotton</name>
    <name type="synonym">Gossypium caicoense</name>
    <dbReference type="NCBI Taxonomy" id="34275"/>
    <lineage>
        <taxon>Eukaryota</taxon>
        <taxon>Viridiplantae</taxon>
        <taxon>Streptophyta</taxon>
        <taxon>Embryophyta</taxon>
        <taxon>Tracheophyta</taxon>
        <taxon>Spermatophyta</taxon>
        <taxon>Magnoliopsida</taxon>
        <taxon>eudicotyledons</taxon>
        <taxon>Gunneridae</taxon>
        <taxon>Pentapetalae</taxon>
        <taxon>rosids</taxon>
        <taxon>malvids</taxon>
        <taxon>Malvales</taxon>
        <taxon>Malvaceae</taxon>
        <taxon>Malvoideae</taxon>
        <taxon>Gossypium</taxon>
    </lineage>
</organism>
<gene>
    <name evidence="1" type="ORF">E1A91_A12G113100v1</name>
</gene>
<evidence type="ECO:0000313" key="1">
    <source>
        <dbReference type="EMBL" id="TYJ04735.1"/>
    </source>
</evidence>
<dbReference type="Proteomes" id="UP000323597">
    <property type="component" value="Chromosome A12"/>
</dbReference>
<keyword evidence="2" id="KW-1185">Reference proteome</keyword>
<reference evidence="1 2" key="1">
    <citation type="submission" date="2019-07" db="EMBL/GenBank/DDBJ databases">
        <title>WGS assembly of Gossypium mustelinum.</title>
        <authorList>
            <person name="Chen Z.J."/>
            <person name="Sreedasyam A."/>
            <person name="Ando A."/>
            <person name="Song Q."/>
            <person name="De L."/>
            <person name="Hulse-Kemp A."/>
            <person name="Ding M."/>
            <person name="Ye W."/>
            <person name="Kirkbride R."/>
            <person name="Jenkins J."/>
            <person name="Plott C."/>
            <person name="Lovell J."/>
            <person name="Lin Y.-M."/>
            <person name="Vaughn R."/>
            <person name="Liu B."/>
            <person name="Li W."/>
            <person name="Simpson S."/>
            <person name="Scheffler B."/>
            <person name="Saski C."/>
            <person name="Grover C."/>
            <person name="Hu G."/>
            <person name="Conover J."/>
            <person name="Carlson J."/>
            <person name="Shu S."/>
            <person name="Boston L."/>
            <person name="Williams M."/>
            <person name="Peterson D."/>
            <person name="Mcgee K."/>
            <person name="Jones D."/>
            <person name="Wendel J."/>
            <person name="Stelly D."/>
            <person name="Grimwood J."/>
            <person name="Schmutz J."/>
        </authorList>
    </citation>
    <scope>NUCLEOTIDE SEQUENCE [LARGE SCALE GENOMIC DNA]</scope>
    <source>
        <strain evidence="1">1408120.09</strain>
    </source>
</reference>
<sequence>MATGHQRRWLARIRKLLLAFFGLNLKKTKKKKEIFDPSPSHFRCRRRSLMTE</sequence>
<protein>
    <submittedName>
        <fullName evidence="1">Uncharacterized protein</fullName>
    </submittedName>
</protein>
<name>A0A5D2WSJ6_GOSMU</name>